<dbReference type="InterPro" id="IPR050239">
    <property type="entry name" value="Sigma-70_RNA_pol_init_factors"/>
</dbReference>
<evidence type="ECO:0000256" key="3">
    <source>
        <dbReference type="ARBA" id="ARBA00023125"/>
    </source>
</evidence>
<evidence type="ECO:0000256" key="1">
    <source>
        <dbReference type="ARBA" id="ARBA00023015"/>
    </source>
</evidence>
<dbReference type="GO" id="GO:0006352">
    <property type="term" value="P:DNA-templated transcription initiation"/>
    <property type="evidence" value="ECO:0007669"/>
    <property type="project" value="InterPro"/>
</dbReference>
<dbReference type="AlphaFoldDB" id="A0A9X3CID7"/>
<dbReference type="Pfam" id="PF00140">
    <property type="entry name" value="Sigma70_r1_2"/>
    <property type="match status" value="1"/>
</dbReference>
<evidence type="ECO:0000256" key="5">
    <source>
        <dbReference type="RuleBase" id="RU362124"/>
    </source>
</evidence>
<feature type="domain" description="RNA polymerase sigma-70" evidence="6">
    <location>
        <begin position="69"/>
        <end position="82"/>
    </location>
</feature>
<dbReference type="CDD" id="cd06171">
    <property type="entry name" value="Sigma70_r4"/>
    <property type="match status" value="1"/>
</dbReference>
<dbReference type="PRINTS" id="PR00046">
    <property type="entry name" value="SIGMA70FCT"/>
</dbReference>
<protein>
    <recommendedName>
        <fullName evidence="5">RNA polymerase sigma factor</fullName>
    </recommendedName>
</protein>
<dbReference type="PROSITE" id="PS00715">
    <property type="entry name" value="SIGMA70_1"/>
    <property type="match status" value="1"/>
</dbReference>
<evidence type="ECO:0000313" key="9">
    <source>
        <dbReference type="Proteomes" id="UP001155586"/>
    </source>
</evidence>
<dbReference type="InterPro" id="IPR007627">
    <property type="entry name" value="RNA_pol_sigma70_r2"/>
</dbReference>
<evidence type="ECO:0000256" key="2">
    <source>
        <dbReference type="ARBA" id="ARBA00023082"/>
    </source>
</evidence>
<dbReference type="InterPro" id="IPR000943">
    <property type="entry name" value="RNA_pol_sigma70"/>
</dbReference>
<dbReference type="InterPro" id="IPR014284">
    <property type="entry name" value="RNA_pol_sigma-70_dom"/>
</dbReference>
<keyword evidence="1 5" id="KW-0805">Transcription regulation</keyword>
<dbReference type="Gene3D" id="1.10.601.10">
    <property type="entry name" value="RNA Polymerase Primary Sigma Factor"/>
    <property type="match status" value="1"/>
</dbReference>
<dbReference type="InterPro" id="IPR013325">
    <property type="entry name" value="RNA_pol_sigma_r2"/>
</dbReference>
<dbReference type="InterPro" id="IPR007630">
    <property type="entry name" value="RNA_pol_sigma70_r4"/>
</dbReference>
<evidence type="ECO:0000259" key="7">
    <source>
        <dbReference type="PROSITE" id="PS00716"/>
    </source>
</evidence>
<dbReference type="GO" id="GO:0003677">
    <property type="term" value="F:DNA binding"/>
    <property type="evidence" value="ECO:0007669"/>
    <property type="project" value="UniProtKB-KW"/>
</dbReference>
<dbReference type="EMBL" id="JAKRRX010000247">
    <property type="protein sequence ID" value="MCW8336453.1"/>
    <property type="molecule type" value="Genomic_DNA"/>
</dbReference>
<dbReference type="InterPro" id="IPR036388">
    <property type="entry name" value="WH-like_DNA-bd_sf"/>
</dbReference>
<dbReference type="RefSeq" id="WP_265689545.1">
    <property type="nucleotide sequence ID" value="NZ_JAKRRX010000247.1"/>
</dbReference>
<comment type="function">
    <text evidence="5">Sigma factors are initiation factors that promote the attachment of RNA polymerase to specific initiation sites and are then released.</text>
</comment>
<sequence>MSKEALDATKTYLLAIANTRLLKADEEIYYGRLAKKGDHNARQVMIESNLRLVVNIARRALNRGLPMIDLVEEGNLGLIRAVEKFDPERGFRFSTYATHWIRQSIERALMNHSRTVRLPVHIIKQMSLYLRCARELNNTFPKEVPPEAIAEQLSEPVEKVRQHLRFNELTVFSLDSYTDEDNRSLQETLPDLSDNTPQAYLLKSECYVSLEQQLSQLPHPHQEVLRRRFGLGRHAPSSLKDIGQYLGLSRQRVSQIQREALALLKERLEKD</sequence>
<dbReference type="InterPro" id="IPR007624">
    <property type="entry name" value="RNA_pol_sigma70_r3"/>
</dbReference>
<keyword evidence="9" id="KW-1185">Reference proteome</keyword>
<evidence type="ECO:0000259" key="6">
    <source>
        <dbReference type="PROSITE" id="PS00715"/>
    </source>
</evidence>
<comment type="caution">
    <text evidence="8">The sequence shown here is derived from an EMBL/GenBank/DDBJ whole genome shotgun (WGS) entry which is preliminary data.</text>
</comment>
<keyword evidence="3 5" id="KW-0238">DNA-binding</keyword>
<dbReference type="Pfam" id="PF04545">
    <property type="entry name" value="Sigma70_r4"/>
    <property type="match status" value="1"/>
</dbReference>
<organism evidence="8 9">
    <name type="scientific">Vibrio paucivorans</name>
    <dbReference type="NCBI Taxonomy" id="2829489"/>
    <lineage>
        <taxon>Bacteria</taxon>
        <taxon>Pseudomonadati</taxon>
        <taxon>Pseudomonadota</taxon>
        <taxon>Gammaproteobacteria</taxon>
        <taxon>Vibrionales</taxon>
        <taxon>Vibrionaceae</taxon>
        <taxon>Vibrio</taxon>
    </lineage>
</organism>
<gene>
    <name evidence="8" type="ORF">MD483_21840</name>
</gene>
<reference evidence="8" key="1">
    <citation type="submission" date="2022-02" db="EMBL/GenBank/DDBJ databases">
        <title>Vibrio sp. nov., a new bacterium isolated from Bohai sea, China.</title>
        <authorList>
            <person name="Yuan Y."/>
        </authorList>
    </citation>
    <scope>NUCLEOTIDE SEQUENCE</scope>
    <source>
        <strain evidence="8">DBSS07</strain>
    </source>
</reference>
<accession>A0A9X3CID7</accession>
<evidence type="ECO:0000256" key="4">
    <source>
        <dbReference type="ARBA" id="ARBA00023163"/>
    </source>
</evidence>
<dbReference type="SUPFAM" id="SSF88659">
    <property type="entry name" value="Sigma3 and sigma4 domains of RNA polymerase sigma factors"/>
    <property type="match status" value="2"/>
</dbReference>
<dbReference type="Pfam" id="PF04539">
    <property type="entry name" value="Sigma70_r3"/>
    <property type="match status" value="1"/>
</dbReference>
<dbReference type="GO" id="GO:0016987">
    <property type="term" value="F:sigma factor activity"/>
    <property type="evidence" value="ECO:0007669"/>
    <property type="project" value="UniProtKB-KW"/>
</dbReference>
<dbReference type="PROSITE" id="PS00716">
    <property type="entry name" value="SIGMA70_2"/>
    <property type="match status" value="1"/>
</dbReference>
<dbReference type="Gene3D" id="1.10.10.10">
    <property type="entry name" value="Winged helix-like DNA-binding domain superfamily/Winged helix DNA-binding domain"/>
    <property type="match status" value="2"/>
</dbReference>
<evidence type="ECO:0000313" key="8">
    <source>
        <dbReference type="EMBL" id="MCW8336453.1"/>
    </source>
</evidence>
<name>A0A9X3CID7_9VIBR</name>
<dbReference type="PIRSF" id="PIRSF000770">
    <property type="entry name" value="RNA_pol_sigma-SigE/K"/>
    <property type="match status" value="1"/>
</dbReference>
<dbReference type="FunFam" id="1.10.601.10:FF:000001">
    <property type="entry name" value="RNA polymerase sigma factor SigA"/>
    <property type="match status" value="1"/>
</dbReference>
<keyword evidence="4 5" id="KW-0804">Transcription</keyword>
<keyword evidence="2 5" id="KW-0731">Sigma factor</keyword>
<dbReference type="PANTHER" id="PTHR30603">
    <property type="entry name" value="RNA POLYMERASE SIGMA FACTOR RPO"/>
    <property type="match status" value="1"/>
</dbReference>
<dbReference type="Pfam" id="PF04542">
    <property type="entry name" value="Sigma70_r2"/>
    <property type="match status" value="1"/>
</dbReference>
<dbReference type="PANTHER" id="PTHR30603:SF67">
    <property type="entry name" value="RNA POLYMERASE SIGMA FACTOR RPOS"/>
    <property type="match status" value="1"/>
</dbReference>
<proteinExistence type="inferred from homology"/>
<feature type="domain" description="RNA polymerase sigma-70" evidence="7">
    <location>
        <begin position="238"/>
        <end position="264"/>
    </location>
</feature>
<dbReference type="Proteomes" id="UP001155586">
    <property type="component" value="Unassembled WGS sequence"/>
</dbReference>
<dbReference type="InterPro" id="IPR013324">
    <property type="entry name" value="RNA_pol_sigma_r3/r4-like"/>
</dbReference>
<comment type="similarity">
    <text evidence="5">Belongs to the sigma-70 factor family.</text>
</comment>
<dbReference type="InterPro" id="IPR009042">
    <property type="entry name" value="RNA_pol_sigma70_r1_2"/>
</dbReference>
<dbReference type="SUPFAM" id="SSF88946">
    <property type="entry name" value="Sigma2 domain of RNA polymerase sigma factors"/>
    <property type="match status" value="1"/>
</dbReference>
<dbReference type="NCBIfam" id="TIGR02937">
    <property type="entry name" value="sigma70-ECF"/>
    <property type="match status" value="1"/>
</dbReference>